<sequence>MKVYLNPTERSKLLKRLSAIQRESLFKAISITHKSEFGNILASYRGTQKWDFLRYIDHGERTSSARCECGRQLRHEFVIKHNETKVIRSLGINHLKEELGIPEEIAKAVYNKMHCINYDIDEILTKVREGWVIDRSILNYIEKYKPDLSMDIKILLEVNLPLLERHLDRIFNNSKSSNTTIKKNSCIGVTAISNEQSIDPLPDDLSSIHNDIYKNIVSLVNKFKGARYIITRQKLSFKVFDEINFPGRYFDYDVKYKQLRYGFETFDISWSHYSSDYIYRGTQYGPKLCIAKIDLLKDDYIGLWVIFGYKSMKELKVDANRFLKKYSLPIETDSLFL</sequence>
<evidence type="ECO:0000313" key="2">
    <source>
        <dbReference type="Proteomes" id="UP001258181"/>
    </source>
</evidence>
<gene>
    <name evidence="1" type="ORF">J2X07_003170</name>
</gene>
<organism evidence="1 2">
    <name type="scientific">Fictibacillus barbaricus</name>
    <dbReference type="NCBI Taxonomy" id="182136"/>
    <lineage>
        <taxon>Bacteria</taxon>
        <taxon>Bacillati</taxon>
        <taxon>Bacillota</taxon>
        <taxon>Bacilli</taxon>
        <taxon>Bacillales</taxon>
        <taxon>Fictibacillaceae</taxon>
        <taxon>Fictibacillus</taxon>
    </lineage>
</organism>
<keyword evidence="2" id="KW-1185">Reference proteome</keyword>
<reference evidence="1 2" key="1">
    <citation type="submission" date="2023-07" db="EMBL/GenBank/DDBJ databases">
        <title>Sorghum-associated microbial communities from plants grown in Nebraska, USA.</title>
        <authorList>
            <person name="Schachtman D."/>
        </authorList>
    </citation>
    <scope>NUCLEOTIDE SEQUENCE [LARGE SCALE GENOMIC DNA]</scope>
    <source>
        <strain evidence="1 2">BE211</strain>
    </source>
</reference>
<name>A0ABU1U3X3_9BACL</name>
<accession>A0ABU1U3X3</accession>
<proteinExistence type="predicted"/>
<dbReference type="Proteomes" id="UP001258181">
    <property type="component" value="Unassembled WGS sequence"/>
</dbReference>
<dbReference type="EMBL" id="JAVDWA010000006">
    <property type="protein sequence ID" value="MDR7074175.1"/>
    <property type="molecule type" value="Genomic_DNA"/>
</dbReference>
<evidence type="ECO:0000313" key="1">
    <source>
        <dbReference type="EMBL" id="MDR7074175.1"/>
    </source>
</evidence>
<protein>
    <submittedName>
        <fullName evidence="1">Uncharacterized protein</fullName>
    </submittedName>
</protein>
<comment type="caution">
    <text evidence="1">The sequence shown here is derived from an EMBL/GenBank/DDBJ whole genome shotgun (WGS) entry which is preliminary data.</text>
</comment>
<dbReference type="RefSeq" id="WP_310260692.1">
    <property type="nucleotide sequence ID" value="NZ_JAVDWA010000006.1"/>
</dbReference>